<evidence type="ECO:0000313" key="2">
    <source>
        <dbReference type="Proteomes" id="UP001172101"/>
    </source>
</evidence>
<dbReference type="SUPFAM" id="SSF109854">
    <property type="entry name" value="DinB/YfiT-like putative metalloenzymes"/>
    <property type="match status" value="1"/>
</dbReference>
<accession>A0AA40BJ02</accession>
<organism evidence="1 2">
    <name type="scientific">Lasiosphaeria miniovina</name>
    <dbReference type="NCBI Taxonomy" id="1954250"/>
    <lineage>
        <taxon>Eukaryota</taxon>
        <taxon>Fungi</taxon>
        <taxon>Dikarya</taxon>
        <taxon>Ascomycota</taxon>
        <taxon>Pezizomycotina</taxon>
        <taxon>Sordariomycetes</taxon>
        <taxon>Sordariomycetidae</taxon>
        <taxon>Sordariales</taxon>
        <taxon>Lasiosphaeriaceae</taxon>
        <taxon>Lasiosphaeria</taxon>
    </lineage>
</organism>
<dbReference type="GeneID" id="85324368"/>
<dbReference type="AlphaFoldDB" id="A0AA40BJ02"/>
<gene>
    <name evidence="1" type="ORF">B0T26DRAFT_690851</name>
</gene>
<sequence length="58" mass="6365">MAPVSSTSPSFCVHIELLHVMRRILELASMHPDAVTLLDARLAPDMFPLGAQIRVATH</sequence>
<dbReference type="Proteomes" id="UP001172101">
    <property type="component" value="Unassembled WGS sequence"/>
</dbReference>
<dbReference type="InterPro" id="IPR018531">
    <property type="entry name" value="DUF1993"/>
</dbReference>
<keyword evidence="2" id="KW-1185">Reference proteome</keyword>
<dbReference type="Pfam" id="PF09351">
    <property type="entry name" value="DUF1993"/>
    <property type="match status" value="1"/>
</dbReference>
<dbReference type="Gene3D" id="1.20.120.450">
    <property type="entry name" value="dinb family like domain"/>
    <property type="match status" value="1"/>
</dbReference>
<proteinExistence type="predicted"/>
<dbReference type="InterPro" id="IPR034660">
    <property type="entry name" value="DinB/YfiT-like"/>
</dbReference>
<dbReference type="RefSeq" id="XP_060303994.1">
    <property type="nucleotide sequence ID" value="XM_060441098.1"/>
</dbReference>
<comment type="caution">
    <text evidence="1">The sequence shown here is derived from an EMBL/GenBank/DDBJ whole genome shotgun (WGS) entry which is preliminary data.</text>
</comment>
<name>A0AA40BJ02_9PEZI</name>
<dbReference type="EMBL" id="JAUIRO010000001">
    <property type="protein sequence ID" value="KAK0735117.1"/>
    <property type="molecule type" value="Genomic_DNA"/>
</dbReference>
<reference evidence="1" key="1">
    <citation type="submission" date="2023-06" db="EMBL/GenBank/DDBJ databases">
        <title>Genome-scale phylogeny and comparative genomics of the fungal order Sordariales.</title>
        <authorList>
            <consortium name="Lawrence Berkeley National Laboratory"/>
            <person name="Hensen N."/>
            <person name="Bonometti L."/>
            <person name="Westerberg I."/>
            <person name="Brannstrom I.O."/>
            <person name="Guillou S."/>
            <person name="Cros-Aarteil S."/>
            <person name="Calhoun S."/>
            <person name="Haridas S."/>
            <person name="Kuo A."/>
            <person name="Mondo S."/>
            <person name="Pangilinan J."/>
            <person name="Riley R."/>
            <person name="LaButti K."/>
            <person name="Andreopoulos B."/>
            <person name="Lipzen A."/>
            <person name="Chen C."/>
            <person name="Yanf M."/>
            <person name="Daum C."/>
            <person name="Ng V."/>
            <person name="Clum A."/>
            <person name="Steindorff A."/>
            <person name="Ohm R."/>
            <person name="Martin F."/>
            <person name="Silar P."/>
            <person name="Natvig D."/>
            <person name="Lalanne C."/>
            <person name="Gautier V."/>
            <person name="Ament-velasquez S.L."/>
            <person name="Kruys A."/>
            <person name="Hutchinson M.I."/>
            <person name="Powell A.J."/>
            <person name="Barry K."/>
            <person name="Miller A.N."/>
            <person name="Grigoriev I.V."/>
            <person name="Debuchy R."/>
            <person name="Gladieux P."/>
            <person name="Thoren M.H."/>
            <person name="Johannesson H."/>
        </authorList>
    </citation>
    <scope>NUCLEOTIDE SEQUENCE</scope>
    <source>
        <strain evidence="1">SMH2392-1A</strain>
    </source>
</reference>
<evidence type="ECO:0000313" key="1">
    <source>
        <dbReference type="EMBL" id="KAK0735117.1"/>
    </source>
</evidence>
<protein>
    <submittedName>
        <fullName evidence="1">Uncharacterized protein</fullName>
    </submittedName>
</protein>